<evidence type="ECO:0000313" key="3">
    <source>
        <dbReference type="Proteomes" id="UP000747542"/>
    </source>
</evidence>
<keyword evidence="2" id="KW-0378">Hydrolase</keyword>
<accession>A0A8J5MXT4</accession>
<dbReference type="GO" id="GO:0004519">
    <property type="term" value="F:endonuclease activity"/>
    <property type="evidence" value="ECO:0007669"/>
    <property type="project" value="UniProtKB-KW"/>
</dbReference>
<keyword evidence="3" id="KW-1185">Reference proteome</keyword>
<evidence type="ECO:0000256" key="1">
    <source>
        <dbReference type="SAM" id="MobiDB-lite"/>
    </source>
</evidence>
<comment type="caution">
    <text evidence="2">The sequence shown here is derived from an EMBL/GenBank/DDBJ whole genome shotgun (WGS) entry which is preliminary data.</text>
</comment>
<feature type="region of interest" description="Disordered" evidence="1">
    <location>
        <begin position="106"/>
        <end position="139"/>
    </location>
</feature>
<name>A0A8J5MXT4_HOMAM</name>
<feature type="region of interest" description="Disordered" evidence="1">
    <location>
        <begin position="1"/>
        <end position="50"/>
    </location>
</feature>
<feature type="compositionally biased region" description="Polar residues" evidence="1">
    <location>
        <begin position="117"/>
        <end position="126"/>
    </location>
</feature>
<reference evidence="2" key="1">
    <citation type="journal article" date="2021" name="Sci. Adv.">
        <title>The American lobster genome reveals insights on longevity, neural, and immune adaptations.</title>
        <authorList>
            <person name="Polinski J.M."/>
            <person name="Zimin A.V."/>
            <person name="Clark K.F."/>
            <person name="Kohn A.B."/>
            <person name="Sadowski N."/>
            <person name="Timp W."/>
            <person name="Ptitsyn A."/>
            <person name="Khanna P."/>
            <person name="Romanova D.Y."/>
            <person name="Williams P."/>
            <person name="Greenwood S.J."/>
            <person name="Moroz L.L."/>
            <person name="Walt D.R."/>
            <person name="Bodnar A.G."/>
        </authorList>
    </citation>
    <scope>NUCLEOTIDE SEQUENCE</scope>
    <source>
        <strain evidence="2">GMGI-L3</strain>
    </source>
</reference>
<keyword evidence="2" id="KW-0255">Endonuclease</keyword>
<dbReference type="AlphaFoldDB" id="A0A8J5MXT4"/>
<dbReference type="OrthoDB" id="10670826at2759"/>
<feature type="compositionally biased region" description="Basic and acidic residues" evidence="1">
    <location>
        <begin position="32"/>
        <end position="43"/>
    </location>
</feature>
<dbReference type="EMBL" id="JAHLQT010021643">
    <property type="protein sequence ID" value="KAG7167541.1"/>
    <property type="molecule type" value="Genomic_DNA"/>
</dbReference>
<organism evidence="2 3">
    <name type="scientific">Homarus americanus</name>
    <name type="common">American lobster</name>
    <dbReference type="NCBI Taxonomy" id="6706"/>
    <lineage>
        <taxon>Eukaryota</taxon>
        <taxon>Metazoa</taxon>
        <taxon>Ecdysozoa</taxon>
        <taxon>Arthropoda</taxon>
        <taxon>Crustacea</taxon>
        <taxon>Multicrustacea</taxon>
        <taxon>Malacostraca</taxon>
        <taxon>Eumalacostraca</taxon>
        <taxon>Eucarida</taxon>
        <taxon>Decapoda</taxon>
        <taxon>Pleocyemata</taxon>
        <taxon>Astacidea</taxon>
        <taxon>Nephropoidea</taxon>
        <taxon>Nephropidae</taxon>
        <taxon>Homarus</taxon>
    </lineage>
</organism>
<proteinExistence type="predicted"/>
<evidence type="ECO:0000313" key="2">
    <source>
        <dbReference type="EMBL" id="KAG7167541.1"/>
    </source>
</evidence>
<dbReference type="Proteomes" id="UP000747542">
    <property type="component" value="Unassembled WGS sequence"/>
</dbReference>
<sequence>MTMEDVETWLEKKEDDPGYQMLSAEESADAVRAGDKEDNTKSSDEDELPVKIPRVKLSVVRESLDTILTYIDSTSSPQIQDYYEHLRTLRELIIREQHNAWEQLKMDSSVKPVTGSPPASQPSQTKGHPCSSDSERQLF</sequence>
<keyword evidence="2" id="KW-0540">Nuclease</keyword>
<protein>
    <submittedName>
        <fullName evidence="2">Putative DDE superfamily endonuclease domain-containing protein 75</fullName>
    </submittedName>
</protein>
<gene>
    <name evidence="2" type="ORF">Hamer_G013010</name>
</gene>